<comment type="caution">
    <text evidence="1">The sequence shown here is derived from an EMBL/GenBank/DDBJ whole genome shotgun (WGS) entry which is preliminary data.</text>
</comment>
<name>L1MH33_9CORY</name>
<evidence type="ECO:0000313" key="1">
    <source>
        <dbReference type="EMBL" id="EKX90236.1"/>
    </source>
</evidence>
<sequence>MFPGLTAYKLYITRILIDHQNLLHSPATRCASPQAFVNPQ</sequence>
<evidence type="ECO:0000313" key="2">
    <source>
        <dbReference type="Proteomes" id="UP000010445"/>
    </source>
</evidence>
<dbReference type="Proteomes" id="UP000010445">
    <property type="component" value="Unassembled WGS sequence"/>
</dbReference>
<dbReference type="EMBL" id="AMEM01000018">
    <property type="protein sequence ID" value="EKX90236.1"/>
    <property type="molecule type" value="Genomic_DNA"/>
</dbReference>
<gene>
    <name evidence="1" type="ORF">HMPREF9997_01451</name>
</gene>
<keyword evidence="2" id="KW-1185">Reference proteome</keyword>
<organism evidence="1 2">
    <name type="scientific">Corynebacterium durum F0235</name>
    <dbReference type="NCBI Taxonomy" id="1035195"/>
    <lineage>
        <taxon>Bacteria</taxon>
        <taxon>Bacillati</taxon>
        <taxon>Actinomycetota</taxon>
        <taxon>Actinomycetes</taxon>
        <taxon>Mycobacteriales</taxon>
        <taxon>Corynebacteriaceae</taxon>
        <taxon>Corynebacterium</taxon>
    </lineage>
</organism>
<reference evidence="1 2" key="1">
    <citation type="submission" date="2012-05" db="EMBL/GenBank/DDBJ databases">
        <authorList>
            <person name="Weinstock G."/>
            <person name="Sodergren E."/>
            <person name="Lobos E.A."/>
            <person name="Fulton L."/>
            <person name="Fulton R."/>
            <person name="Courtney L."/>
            <person name="Fronick C."/>
            <person name="O'Laughlin M."/>
            <person name="Godfrey J."/>
            <person name="Wilson R.M."/>
            <person name="Miner T."/>
            <person name="Farmer C."/>
            <person name="Delehaunty K."/>
            <person name="Cordes M."/>
            <person name="Minx P."/>
            <person name="Tomlinson C."/>
            <person name="Chen J."/>
            <person name="Wollam A."/>
            <person name="Pepin K.H."/>
            <person name="Bhonagiri V."/>
            <person name="Zhang X."/>
            <person name="Suruliraj S."/>
            <person name="Warren W."/>
            <person name="Mitreva M."/>
            <person name="Mardis E.R."/>
            <person name="Wilson R.K."/>
        </authorList>
    </citation>
    <scope>NUCLEOTIDE SEQUENCE [LARGE SCALE GENOMIC DNA]</scope>
    <source>
        <strain evidence="1 2">F0235</strain>
    </source>
</reference>
<accession>L1MH33</accession>
<protein>
    <submittedName>
        <fullName evidence="1">Uncharacterized protein</fullName>
    </submittedName>
</protein>
<dbReference type="AlphaFoldDB" id="L1MH33"/>
<proteinExistence type="predicted"/>
<dbReference type="HOGENOM" id="CLU_3288127_0_0_11"/>